<dbReference type="PANTHER" id="PTHR33122:SF63">
    <property type="entry name" value="BIFUNCTIONAL INHIBITOR_PLANT LIPID TRANSFER PROTEIN_SEED STORAGE HELICAL DOMAIN-CONTAINING PROTEIN"/>
    <property type="match status" value="1"/>
</dbReference>
<feature type="chain" id="PRO_5044846576" description="Bifunctional inhibitor/plant lipid transfer protein/seed storage helical domain-containing protein" evidence="1">
    <location>
        <begin position="27"/>
        <end position="102"/>
    </location>
</feature>
<dbReference type="InterPro" id="IPR039265">
    <property type="entry name" value="DIR1-like"/>
</dbReference>
<dbReference type="InterPro" id="IPR016140">
    <property type="entry name" value="Bifunc_inhib/LTP/seed_store"/>
</dbReference>
<dbReference type="Pfam" id="PF14368">
    <property type="entry name" value="LTP_2"/>
    <property type="match status" value="1"/>
</dbReference>
<keyword evidence="4" id="KW-1185">Reference proteome</keyword>
<sequence length="102" mass="10835">MKSYQNIALVVVLLFAIASNVVITQAQTICKMSGQELMSCKPAVTPPNPSEPSSGCCTALKHADVGCLCSFKNSTWLPTLGIDPYLAAQLPDKCKLPHPANC</sequence>
<name>A0ABD2YYJ4_9GENT</name>
<reference evidence="3 4" key="1">
    <citation type="submission" date="2024-11" db="EMBL/GenBank/DDBJ databases">
        <title>A near-complete genome assembly of Cinchona calisaya.</title>
        <authorList>
            <person name="Lian D.C."/>
            <person name="Zhao X.W."/>
            <person name="Wei L."/>
        </authorList>
    </citation>
    <scope>NUCLEOTIDE SEQUENCE [LARGE SCALE GENOMIC DNA]</scope>
    <source>
        <tissue evidence="3">Nenye</tissue>
    </source>
</reference>
<comment type="caution">
    <text evidence="3">The sequence shown here is derived from an EMBL/GenBank/DDBJ whole genome shotgun (WGS) entry which is preliminary data.</text>
</comment>
<dbReference type="InterPro" id="IPR036312">
    <property type="entry name" value="Bifun_inhib/LTP/seed_sf"/>
</dbReference>
<accession>A0ABD2YYJ4</accession>
<evidence type="ECO:0000313" key="4">
    <source>
        <dbReference type="Proteomes" id="UP001630127"/>
    </source>
</evidence>
<dbReference type="EMBL" id="JBJUIK010000011">
    <property type="protein sequence ID" value="KAL3511646.1"/>
    <property type="molecule type" value="Genomic_DNA"/>
</dbReference>
<organism evidence="3 4">
    <name type="scientific">Cinchona calisaya</name>
    <dbReference type="NCBI Taxonomy" id="153742"/>
    <lineage>
        <taxon>Eukaryota</taxon>
        <taxon>Viridiplantae</taxon>
        <taxon>Streptophyta</taxon>
        <taxon>Embryophyta</taxon>
        <taxon>Tracheophyta</taxon>
        <taxon>Spermatophyta</taxon>
        <taxon>Magnoliopsida</taxon>
        <taxon>eudicotyledons</taxon>
        <taxon>Gunneridae</taxon>
        <taxon>Pentapetalae</taxon>
        <taxon>asterids</taxon>
        <taxon>lamiids</taxon>
        <taxon>Gentianales</taxon>
        <taxon>Rubiaceae</taxon>
        <taxon>Cinchonoideae</taxon>
        <taxon>Cinchoneae</taxon>
        <taxon>Cinchona</taxon>
    </lineage>
</organism>
<gene>
    <name evidence="3" type="ORF">ACH5RR_024363</name>
</gene>
<dbReference type="Proteomes" id="UP001630127">
    <property type="component" value="Unassembled WGS sequence"/>
</dbReference>
<dbReference type="CDD" id="cd04660">
    <property type="entry name" value="nsLTP_like"/>
    <property type="match status" value="1"/>
</dbReference>
<keyword evidence="1" id="KW-0732">Signal</keyword>
<feature type="signal peptide" evidence="1">
    <location>
        <begin position="1"/>
        <end position="26"/>
    </location>
</feature>
<proteinExistence type="predicted"/>
<evidence type="ECO:0000313" key="3">
    <source>
        <dbReference type="EMBL" id="KAL3511646.1"/>
    </source>
</evidence>
<evidence type="ECO:0000259" key="2">
    <source>
        <dbReference type="Pfam" id="PF14368"/>
    </source>
</evidence>
<dbReference type="AlphaFoldDB" id="A0ABD2YYJ4"/>
<protein>
    <recommendedName>
        <fullName evidence="2">Bifunctional inhibitor/plant lipid transfer protein/seed storage helical domain-containing protein</fullName>
    </recommendedName>
</protein>
<dbReference type="InterPro" id="IPR044741">
    <property type="entry name" value="NsLTP-like"/>
</dbReference>
<dbReference type="Gene3D" id="1.10.110.10">
    <property type="entry name" value="Plant lipid-transfer and hydrophobic proteins"/>
    <property type="match status" value="1"/>
</dbReference>
<dbReference type="SUPFAM" id="SSF47699">
    <property type="entry name" value="Bifunctional inhibitor/lipid-transfer protein/seed storage 2S albumin"/>
    <property type="match status" value="1"/>
</dbReference>
<dbReference type="PANTHER" id="PTHR33122">
    <property type="entry name" value="LIPID BINDING PROTEIN-RELATED"/>
    <property type="match status" value="1"/>
</dbReference>
<evidence type="ECO:0000256" key="1">
    <source>
        <dbReference type="SAM" id="SignalP"/>
    </source>
</evidence>
<feature type="domain" description="Bifunctional inhibitor/plant lipid transfer protein/seed storage helical" evidence="2">
    <location>
        <begin position="17"/>
        <end position="100"/>
    </location>
</feature>